<protein>
    <submittedName>
        <fullName evidence="3">Aminotransferase class V-fold PLP-dependent enzyme</fullName>
    </submittedName>
</protein>
<dbReference type="PANTHER" id="PTHR43586:SF15">
    <property type="entry name" value="BLR3095 PROTEIN"/>
    <property type="match status" value="1"/>
</dbReference>
<dbReference type="EMBL" id="JBHUKS010000006">
    <property type="protein sequence ID" value="MFD2467713.1"/>
    <property type="molecule type" value="Genomic_DNA"/>
</dbReference>
<organism evidence="3 4">
    <name type="scientific">Amycolatopsis silviterrae</name>
    <dbReference type="NCBI Taxonomy" id="1656914"/>
    <lineage>
        <taxon>Bacteria</taxon>
        <taxon>Bacillati</taxon>
        <taxon>Actinomycetota</taxon>
        <taxon>Actinomycetes</taxon>
        <taxon>Pseudonocardiales</taxon>
        <taxon>Pseudonocardiaceae</taxon>
        <taxon>Amycolatopsis</taxon>
    </lineage>
</organism>
<feature type="domain" description="Aminotransferase class V" evidence="2">
    <location>
        <begin position="18"/>
        <end position="372"/>
    </location>
</feature>
<dbReference type="InterPro" id="IPR015421">
    <property type="entry name" value="PyrdxlP-dep_Trfase_major"/>
</dbReference>
<dbReference type="InterPro" id="IPR015424">
    <property type="entry name" value="PyrdxlP-dep_Trfase"/>
</dbReference>
<keyword evidence="3" id="KW-0808">Transferase</keyword>
<evidence type="ECO:0000259" key="2">
    <source>
        <dbReference type="Pfam" id="PF00266"/>
    </source>
</evidence>
<dbReference type="Gene3D" id="3.40.640.10">
    <property type="entry name" value="Type I PLP-dependent aspartate aminotransferase-like (Major domain)"/>
    <property type="match status" value="1"/>
</dbReference>
<dbReference type="SUPFAM" id="SSF53383">
    <property type="entry name" value="PLP-dependent transferases"/>
    <property type="match status" value="1"/>
</dbReference>
<dbReference type="GO" id="GO:0008483">
    <property type="term" value="F:transaminase activity"/>
    <property type="evidence" value="ECO:0007669"/>
    <property type="project" value="UniProtKB-KW"/>
</dbReference>
<dbReference type="Proteomes" id="UP001597483">
    <property type="component" value="Unassembled WGS sequence"/>
</dbReference>
<dbReference type="InterPro" id="IPR015422">
    <property type="entry name" value="PyrdxlP-dep_Trfase_small"/>
</dbReference>
<proteinExistence type="predicted"/>
<keyword evidence="3" id="KW-0032">Aminotransferase</keyword>
<comment type="caution">
    <text evidence="3">The sequence shown here is derived from an EMBL/GenBank/DDBJ whole genome shotgun (WGS) entry which is preliminary data.</text>
</comment>
<keyword evidence="1" id="KW-0045">Antibiotic biosynthesis</keyword>
<name>A0ABW5H365_9PSEU</name>
<keyword evidence="4" id="KW-1185">Reference proteome</keyword>
<accession>A0ABW5H365</accession>
<reference evidence="4" key="1">
    <citation type="journal article" date="2019" name="Int. J. Syst. Evol. Microbiol.">
        <title>The Global Catalogue of Microorganisms (GCM) 10K type strain sequencing project: providing services to taxonomists for standard genome sequencing and annotation.</title>
        <authorList>
            <consortium name="The Broad Institute Genomics Platform"/>
            <consortium name="The Broad Institute Genome Sequencing Center for Infectious Disease"/>
            <person name="Wu L."/>
            <person name="Ma J."/>
        </authorList>
    </citation>
    <scope>NUCLEOTIDE SEQUENCE [LARGE SCALE GENOMIC DNA]</scope>
    <source>
        <strain evidence="4">CGMCC 4.7641</strain>
    </source>
</reference>
<dbReference type="RefSeq" id="WP_378302685.1">
    <property type="nucleotide sequence ID" value="NZ_JBHUKS010000006.1"/>
</dbReference>
<dbReference type="Gene3D" id="3.90.1150.10">
    <property type="entry name" value="Aspartate Aminotransferase, domain 1"/>
    <property type="match status" value="1"/>
</dbReference>
<evidence type="ECO:0000313" key="3">
    <source>
        <dbReference type="EMBL" id="MFD2467713.1"/>
    </source>
</evidence>
<dbReference type="InterPro" id="IPR000192">
    <property type="entry name" value="Aminotrans_V_dom"/>
</dbReference>
<gene>
    <name evidence="3" type="ORF">ACFSVL_09935</name>
</gene>
<evidence type="ECO:0000256" key="1">
    <source>
        <dbReference type="ARBA" id="ARBA00023194"/>
    </source>
</evidence>
<dbReference type="Pfam" id="PF00266">
    <property type="entry name" value="Aminotran_5"/>
    <property type="match status" value="1"/>
</dbReference>
<evidence type="ECO:0000313" key="4">
    <source>
        <dbReference type="Proteomes" id="UP001597483"/>
    </source>
</evidence>
<dbReference type="PANTHER" id="PTHR43586">
    <property type="entry name" value="CYSTEINE DESULFURASE"/>
    <property type="match status" value="1"/>
</dbReference>
<sequence>METPLNREHFPVCRRWAYLDHAAISPLPQPAADAMRDAALGLAADGSLTYEDHAARIERVRATAAGMMGVPAADVAFVKNTTEGLGFVANGLDWTPGDRVVVPALEFPSTVYPWSTLADHGVSVSFVQPRGPGRTLPLQAFADVIDAGPPPRLVVVSWVQFGHGWRTDLAALGRLCQARGALLVADVIQGLGGIPARLEEWGVDFAAADGHKWLLGPGGAGLLYVRRSRQDLLRPLEPGWHSVSQPEQWSALAFDPDDSARRLEGGMLNAIGILGMGASLDLLRDASVEAVWQHTDRLCELAAEQLREAGATVLSSRLPESRSGIVTFTVPGVNPEAAVAELKAAGVICSARGGGLRVSPHGYNTDTDIERLIRTVTTLARAGRRNR</sequence>